<proteinExistence type="predicted"/>
<accession>A0A841PF29</accession>
<protein>
    <submittedName>
        <fullName evidence="2">Uncharacterized protein</fullName>
    </submittedName>
</protein>
<comment type="caution">
    <text evidence="2">The sequence shown here is derived from an EMBL/GenBank/DDBJ whole genome shotgun (WGS) entry which is preliminary data.</text>
</comment>
<feature type="transmembrane region" description="Helical" evidence="1">
    <location>
        <begin position="32"/>
        <end position="50"/>
    </location>
</feature>
<keyword evidence="3" id="KW-1185">Reference proteome</keyword>
<evidence type="ECO:0000256" key="1">
    <source>
        <dbReference type="SAM" id="Phobius"/>
    </source>
</evidence>
<reference evidence="2 3" key="1">
    <citation type="submission" date="2020-08" db="EMBL/GenBank/DDBJ databases">
        <title>Genomic Encyclopedia of Type Strains, Phase IV (KMG-IV): sequencing the most valuable type-strain genomes for metagenomic binning, comparative biology and taxonomic classification.</title>
        <authorList>
            <person name="Goeker M."/>
        </authorList>
    </citation>
    <scope>NUCLEOTIDE SEQUENCE [LARGE SCALE GENOMIC DNA]</scope>
    <source>
        <strain evidence="2 3">DSM 100039</strain>
    </source>
</reference>
<organism evidence="2 3">
    <name type="scientific">Mesorhizobium sangaii</name>
    <dbReference type="NCBI Taxonomy" id="505389"/>
    <lineage>
        <taxon>Bacteria</taxon>
        <taxon>Pseudomonadati</taxon>
        <taxon>Pseudomonadota</taxon>
        <taxon>Alphaproteobacteria</taxon>
        <taxon>Hyphomicrobiales</taxon>
        <taxon>Phyllobacteriaceae</taxon>
        <taxon>Mesorhizobium</taxon>
    </lineage>
</organism>
<dbReference type="EMBL" id="JACHEF010000003">
    <property type="protein sequence ID" value="MBB6411278.1"/>
    <property type="molecule type" value="Genomic_DNA"/>
</dbReference>
<dbReference type="AlphaFoldDB" id="A0A841PF29"/>
<keyword evidence="1" id="KW-0812">Transmembrane</keyword>
<keyword evidence="1" id="KW-1133">Transmembrane helix</keyword>
<evidence type="ECO:0000313" key="2">
    <source>
        <dbReference type="EMBL" id="MBB6411278.1"/>
    </source>
</evidence>
<name>A0A841PF29_9HYPH</name>
<dbReference type="RefSeq" id="WP_184874264.1">
    <property type="nucleotide sequence ID" value="NZ_JACHEF010000003.1"/>
</dbReference>
<evidence type="ECO:0000313" key="3">
    <source>
        <dbReference type="Proteomes" id="UP000556329"/>
    </source>
</evidence>
<sequence length="154" mass="16902">MIDKHDLPLPPGFAKGIEETSNDLTRRKRRELVVLCCVVIAVGLLCSWRAGNFGPFARSGAALTALSILHAWRASAWAKMMRGGVSEAVVDIFTTVERQRVSGPEADDEARATALKRVSRVVPVMIEAGQYRFLREHLLVSAIGTLIWGFGDLL</sequence>
<keyword evidence="1" id="KW-0472">Membrane</keyword>
<gene>
    <name evidence="2" type="ORF">HNQ71_003952</name>
</gene>
<dbReference type="Proteomes" id="UP000556329">
    <property type="component" value="Unassembled WGS sequence"/>
</dbReference>